<organism evidence="1 2">
    <name type="scientific">Scardovia inopinata F0304</name>
    <dbReference type="NCBI Taxonomy" id="641146"/>
    <lineage>
        <taxon>Bacteria</taxon>
        <taxon>Bacillati</taxon>
        <taxon>Actinomycetota</taxon>
        <taxon>Actinomycetes</taxon>
        <taxon>Bifidobacteriales</taxon>
        <taxon>Bifidobacteriaceae</taxon>
        <taxon>Scardovia</taxon>
    </lineage>
</organism>
<comment type="caution">
    <text evidence="1">The sequence shown here is derived from an EMBL/GenBank/DDBJ whole genome shotgun (WGS) entry which is preliminary data.</text>
</comment>
<dbReference type="HOGENOM" id="CLU_382571_0_0_11"/>
<keyword evidence="2" id="KW-1185">Reference proteome</keyword>
<dbReference type="EMBL" id="ADCX01000008">
    <property type="protein sequence ID" value="EFG26044.1"/>
    <property type="molecule type" value="Genomic_DNA"/>
</dbReference>
<dbReference type="eggNOG" id="ENOG502ZG74">
    <property type="taxonomic scope" value="Bacteria"/>
</dbReference>
<dbReference type="RefSeq" id="WP_006293501.1">
    <property type="nucleotide sequence ID" value="NZ_GG770226.1"/>
</dbReference>
<gene>
    <name evidence="1" type="ORF">HMPREF9020_01116</name>
</gene>
<protein>
    <submittedName>
        <fullName evidence="1">Uncharacterized protein</fullName>
    </submittedName>
</protein>
<name>W5IGQ4_SCAIO</name>
<proteinExistence type="predicted"/>
<dbReference type="AlphaFoldDB" id="W5IGQ4"/>
<evidence type="ECO:0000313" key="1">
    <source>
        <dbReference type="EMBL" id="EFG26044.1"/>
    </source>
</evidence>
<reference evidence="1 2" key="1">
    <citation type="submission" date="2012-01" db="EMBL/GenBank/DDBJ databases">
        <title>The Genome Sequence of Scardovia inopinata F0304.</title>
        <authorList>
            <consortium name="The Broad Institute Genome Sequencing Platform"/>
            <person name="Ward D."/>
            <person name="Earl A."/>
            <person name="Feldgarden M."/>
            <person name="Gevers D."/>
            <person name="Young S."/>
            <person name="Zeng Q."/>
            <person name="Koehrsen M."/>
            <person name="Alvarado L."/>
            <person name="Berlin A.M."/>
            <person name="Borenstein D."/>
            <person name="Chapman S.B."/>
            <person name="Chen Z."/>
            <person name="Engels R."/>
            <person name="Freedman E."/>
            <person name="Gellesch M."/>
            <person name="Goldberg J."/>
            <person name="Griggs A."/>
            <person name="Gujja S."/>
            <person name="Heilman E.R."/>
            <person name="Heiman D.I."/>
            <person name="Hepburn T.A."/>
            <person name="Howarth C."/>
            <person name="Jen D."/>
            <person name="Larson L."/>
            <person name="Mehta T."/>
            <person name="Park D."/>
            <person name="Pearson M."/>
            <person name="Richards J."/>
            <person name="Roberts A."/>
            <person name="Saif S."/>
            <person name="Shea T.D."/>
            <person name="Shenoy N."/>
            <person name="Sisk P."/>
            <person name="Stolte C."/>
            <person name="Sykes S.N."/>
            <person name="Walk T."/>
            <person name="White J."/>
            <person name="Yandava C."/>
            <person name="Izard J."/>
            <person name="Baranova O.V."/>
            <person name="Blanton J.M."/>
            <person name="Tanner A.C."/>
            <person name="Dewhirst F."/>
            <person name="Haas B."/>
            <person name="Nusbaum C."/>
            <person name="Birren B."/>
        </authorList>
    </citation>
    <scope>NUCLEOTIDE SEQUENCE [LARGE SCALE GENOMIC DNA]</scope>
    <source>
        <strain evidence="1 2">F0304</strain>
    </source>
</reference>
<evidence type="ECO:0000313" key="2">
    <source>
        <dbReference type="Proteomes" id="UP000005777"/>
    </source>
</evidence>
<accession>W5IGQ4</accession>
<sequence>MRVDFQQVLSRLREENRIAKEKFSQCQTFITRISTFSLSSYQLEGAAYRAWEKTLHSRIIFLKAQWNTWNALSQDNQHHITLITSLMGKGLPSVIDTDQITGRITECNRRITIINEQKNQLGIPRNNQLNDPTTSPNPLTYPDPQINLLSSNINLLTALRTSLQHQLDLFNDYQCKARSIYAQSTSQAHLLNQANTAMQAIASGQTPTMTWTTTVDTTYDSNNLKGIKAALSPAQYKALMDALIITKGRPELGSLDPKKLYSDGKINTNLWQALFHLPAQYITENMSTAAVKALENMASGQNNTNKPDITNLNKVIRWAFIRDGQKTNVTVFDRAPTDPANYVHNITLQAYGYKLSPFSLRMLSSSKALVNQQSSTKNSAEKYQWSNRAMINQMLQMLASVRTKKLNDKNSIWDWSKTGLTIKAGLGTPKKDPNAARMIVLSIQPTYTLPFSGNRLPTPDLSQYSVGFSGTANKVATLLHTLQNNPEDNDDYNFWWDLAKLSFKEAASECVGLIPGVGTGISIIQGILDVILTSNDDKNQAEAKRLQAKRLNKLAGLIDRISGNPIFNRSDTNLFGLGVTFINNPGITGEGNYTDPSHLNILVDNHKRAELLNLLSAYDKATGKYYSYNDFINAISHHFIDIFSTKKATGDTAKFLEWCGQDADLVYKHDLIDKYGTLHKAGSPVILTSTQPSNYQYYTDTDGQYDNYQLRSQYLAEQKAGH</sequence>
<dbReference type="Proteomes" id="UP000005777">
    <property type="component" value="Unassembled WGS sequence"/>
</dbReference>